<reference evidence="2 3" key="1">
    <citation type="submission" date="2018-12" db="EMBL/GenBank/DDBJ databases">
        <title>Complete Genome Sequence of Glutamicibacter creatinolyticus strain LGCM259,isolated from an abscess of a 12-year-old mare in Italy.</title>
        <authorList>
            <person name="Santos R.G."/>
            <person name="Silva A.L."/>
            <person name="Seyffert N."/>
            <person name="Castro T.L.P."/>
            <person name="Attili A.R."/>
            <person name="Rifici C."/>
            <person name="Mazzullo G."/>
            <person name="Brenig B."/>
            <person name="Venanzi F."/>
            <person name="Azevedo V."/>
        </authorList>
    </citation>
    <scope>NUCLEOTIDE SEQUENCE [LARGE SCALE GENOMIC DNA]</scope>
    <source>
        <strain evidence="2 3">LGCM 259</strain>
    </source>
</reference>
<keyword evidence="1" id="KW-0472">Membrane</keyword>
<accession>A0A5B7WZ02</accession>
<keyword evidence="2" id="KW-0238">DNA-binding</keyword>
<dbReference type="GO" id="GO:0003677">
    <property type="term" value="F:DNA binding"/>
    <property type="evidence" value="ECO:0007669"/>
    <property type="project" value="UniProtKB-KW"/>
</dbReference>
<feature type="transmembrane region" description="Helical" evidence="1">
    <location>
        <begin position="6"/>
        <end position="29"/>
    </location>
</feature>
<name>A0A5B7WZ02_9MICC</name>
<evidence type="ECO:0000313" key="2">
    <source>
        <dbReference type="EMBL" id="QCY48383.1"/>
    </source>
</evidence>
<dbReference type="Proteomes" id="UP000307000">
    <property type="component" value="Chromosome"/>
</dbReference>
<dbReference type="AlphaFoldDB" id="A0A5B7WZ02"/>
<dbReference type="EMBL" id="CP034412">
    <property type="protein sequence ID" value="QCY48383.1"/>
    <property type="molecule type" value="Genomic_DNA"/>
</dbReference>
<proteinExistence type="predicted"/>
<evidence type="ECO:0000256" key="1">
    <source>
        <dbReference type="SAM" id="Phobius"/>
    </source>
</evidence>
<keyword evidence="3" id="KW-1185">Reference proteome</keyword>
<sequence>MFGLPTFTVVVILGVPAFWVIYTATFMWLSRNWKREDLGGEK</sequence>
<organism evidence="2 3">
    <name type="scientific">Glutamicibacter creatinolyticus</name>
    <dbReference type="NCBI Taxonomy" id="162496"/>
    <lineage>
        <taxon>Bacteria</taxon>
        <taxon>Bacillati</taxon>
        <taxon>Actinomycetota</taxon>
        <taxon>Actinomycetes</taxon>
        <taxon>Micrococcales</taxon>
        <taxon>Micrococcaceae</taxon>
        <taxon>Glutamicibacter</taxon>
    </lineage>
</organism>
<keyword evidence="1" id="KW-1133">Transmembrane helix</keyword>
<dbReference type="KEGG" id="gcr:GcLGCM259_2676"/>
<gene>
    <name evidence="2" type="ORF">GcLGCM259_2676</name>
</gene>
<protein>
    <submittedName>
        <fullName evidence="2">DNA-binding response regulator</fullName>
    </submittedName>
</protein>
<keyword evidence="1" id="KW-0812">Transmembrane</keyword>
<evidence type="ECO:0000313" key="3">
    <source>
        <dbReference type="Proteomes" id="UP000307000"/>
    </source>
</evidence>
<dbReference type="RefSeq" id="WP_279402284.1">
    <property type="nucleotide sequence ID" value="NZ_BAAAGL010000002.1"/>
</dbReference>